<dbReference type="SMART" id="SM00185">
    <property type="entry name" value="ARM"/>
    <property type="match status" value="4"/>
</dbReference>
<dbReference type="InterPro" id="IPR016024">
    <property type="entry name" value="ARM-type_fold"/>
</dbReference>
<dbReference type="InterPro" id="IPR047149">
    <property type="entry name" value="KIF11-like"/>
</dbReference>
<dbReference type="CDD" id="cd00106">
    <property type="entry name" value="KISc"/>
    <property type="match status" value="1"/>
</dbReference>
<dbReference type="Proteomes" id="UP001472677">
    <property type="component" value="Unassembled WGS sequence"/>
</dbReference>
<evidence type="ECO:0000313" key="2">
    <source>
        <dbReference type="Proteomes" id="UP001472677"/>
    </source>
</evidence>
<dbReference type="InterPro" id="IPR001752">
    <property type="entry name" value="Kinesin_motor_dom"/>
</dbReference>
<gene>
    <name evidence="1" type="ORF">V6N12_008013</name>
</gene>
<dbReference type="InterPro" id="IPR000225">
    <property type="entry name" value="Armadillo"/>
</dbReference>
<comment type="caution">
    <text evidence="1">The sequence shown here is derived from an EMBL/GenBank/DDBJ whole genome shotgun (WGS) entry which is preliminary data.</text>
</comment>
<sequence>MATTSSGLRPAAQRGERLRISQQQQGLVHGGNSLTRSLNNGQNSLRSKDTTKPLPSPPPRRSVTPNSRSLSRDFDDDNDPGRVRVAVRLRPRNAEDLSEADFADCVELHPELKRLKLRKNNWNSESYRFDEVFTETASQKRVYEVVAKPVVESVLSGYNGTVMAYGQTGTGKTFTLGKLGKDDASERGIMVRAVEDIVANISLASDTVEVSYLQLYMESIQDLLAPEKTNIPINEDPKTGEVSLPGAVTVKVRDLDHFLQLLQIGEANRHAANTKLNTESSRSHAILMVYIRRSVPEIVEDDINSQNMKAKGNFPLVRKSKLLIVDLAGSERLDKSGSEGILLEEAKFINLSLTSLGKCINALAENSPHVPTRDSKLTRLLRDSFGGSARTSLIITIGPSSRHHSETTSTIMFGQRAMKIVNMVKLKEEFDYESLCRKLETQVDHLTAEIDREQKLREKEKYDLQKQLQDCHDSLNETRKNLVTKSEFLEKENTRLELDLKEILAEFNCQKDQNSLLQDKIADMEMSLKQNKQHQLENSTYQKVLADTTQMYEKKIAELIKQLEFERAKSGSVQERLDAMKKLSGDHQKLIQQHEMENSKYQKALADTTQMYEKKLMELTKQLEDERTRFEGAQEQLDLANMLLTDYQNSMQGQEEASELRLKLEEMYRLHESTVYELQSLKAELKDQIQEKEAICEKLSDVQEKLSADEKRRKTIEQELINLKKCTPECDKDFEDKKSYMKENTRGTSAFGTSASFNKSVGLQKIIQLLTSEDSDVQIHAVKVIANLAAEDANQESIVEEGGLDALLTMLRSSQNATILRVASGAIANLAMNEMNQGLIVSKGGAQLLAKTASETDDPQTLRMVAGALANLCGNEKLHAILTEDGGIKALLGMVRSGNSEVVAQVARGLANFAKCESRAIVKGHHKGRSLLMEDCALEWLIANSNIASASTRRHVELALCHLAQNEDNAKDFLSSGGLKELRRISMESSREDIRDLAKKMLKSNTVFQGEMHLGWH</sequence>
<accession>A0ABR2BSM5</accession>
<organism evidence="1 2">
    <name type="scientific">Hibiscus sabdariffa</name>
    <name type="common">roselle</name>
    <dbReference type="NCBI Taxonomy" id="183260"/>
    <lineage>
        <taxon>Eukaryota</taxon>
        <taxon>Viridiplantae</taxon>
        <taxon>Streptophyta</taxon>
        <taxon>Embryophyta</taxon>
        <taxon>Tracheophyta</taxon>
        <taxon>Spermatophyta</taxon>
        <taxon>Magnoliopsida</taxon>
        <taxon>eudicotyledons</taxon>
        <taxon>Gunneridae</taxon>
        <taxon>Pentapetalae</taxon>
        <taxon>rosids</taxon>
        <taxon>malvids</taxon>
        <taxon>Malvales</taxon>
        <taxon>Malvaceae</taxon>
        <taxon>Malvoideae</taxon>
        <taxon>Hibiscus</taxon>
    </lineage>
</organism>
<dbReference type="InterPro" id="IPR027417">
    <property type="entry name" value="P-loop_NTPase"/>
</dbReference>
<dbReference type="SUPFAM" id="SSF48371">
    <property type="entry name" value="ARM repeat"/>
    <property type="match status" value="1"/>
</dbReference>
<dbReference type="SMART" id="SM00129">
    <property type="entry name" value="KISc"/>
    <property type="match status" value="1"/>
</dbReference>
<reference evidence="1 2" key="1">
    <citation type="journal article" date="2024" name="G3 (Bethesda)">
        <title>Genome assembly of Hibiscus sabdariffa L. provides insights into metabolisms of medicinal natural products.</title>
        <authorList>
            <person name="Kim T."/>
        </authorList>
    </citation>
    <scope>NUCLEOTIDE SEQUENCE [LARGE SCALE GENOMIC DNA]</scope>
    <source>
        <strain evidence="1">TK-2024</strain>
        <tissue evidence="1">Old leaves</tissue>
    </source>
</reference>
<dbReference type="Gene3D" id="3.40.850.10">
    <property type="entry name" value="Kinesin motor domain"/>
    <property type="match status" value="1"/>
</dbReference>
<name>A0ABR2BSM5_9ROSI</name>
<dbReference type="EMBL" id="JBBPBM010000088">
    <property type="protein sequence ID" value="KAK8510137.1"/>
    <property type="molecule type" value="Genomic_DNA"/>
</dbReference>
<dbReference type="InterPro" id="IPR036961">
    <property type="entry name" value="Kinesin_motor_dom_sf"/>
</dbReference>
<dbReference type="PROSITE" id="PS50176">
    <property type="entry name" value="ARM_REPEAT"/>
    <property type="match status" value="2"/>
</dbReference>
<protein>
    <submittedName>
        <fullName evidence="1">Uncharacterized protein</fullName>
    </submittedName>
</protein>
<keyword evidence="2" id="KW-1185">Reference proteome</keyword>
<evidence type="ECO:0000313" key="1">
    <source>
        <dbReference type="EMBL" id="KAK8510137.1"/>
    </source>
</evidence>
<dbReference type="Pfam" id="PF00514">
    <property type="entry name" value="Arm"/>
    <property type="match status" value="1"/>
</dbReference>
<dbReference type="Pfam" id="PF00225">
    <property type="entry name" value="Kinesin"/>
    <property type="match status" value="1"/>
</dbReference>
<dbReference type="PANTHER" id="PTHR47970">
    <property type="entry name" value="KINESIN-LIKE PROTEIN KIF11"/>
    <property type="match status" value="1"/>
</dbReference>
<dbReference type="PROSITE" id="PS00411">
    <property type="entry name" value="KINESIN_MOTOR_1"/>
    <property type="match status" value="1"/>
</dbReference>
<proteinExistence type="predicted"/>
<dbReference type="SUPFAM" id="SSF52540">
    <property type="entry name" value="P-loop containing nucleoside triphosphate hydrolases"/>
    <property type="match status" value="1"/>
</dbReference>
<dbReference type="PRINTS" id="PR00380">
    <property type="entry name" value="KINESINHEAVY"/>
</dbReference>
<dbReference type="PANTHER" id="PTHR47970:SF6">
    <property type="entry name" value="KINESIN-LIKE PROTEIN KIN-UC ISOFORM X1"/>
    <property type="match status" value="1"/>
</dbReference>
<dbReference type="InterPro" id="IPR019821">
    <property type="entry name" value="Kinesin_motor_CS"/>
</dbReference>
<dbReference type="PROSITE" id="PS50067">
    <property type="entry name" value="KINESIN_MOTOR_2"/>
    <property type="match status" value="1"/>
</dbReference>
<dbReference type="Gene3D" id="1.25.10.10">
    <property type="entry name" value="Leucine-rich Repeat Variant"/>
    <property type="match status" value="1"/>
</dbReference>
<dbReference type="InterPro" id="IPR011989">
    <property type="entry name" value="ARM-like"/>
</dbReference>